<keyword evidence="1" id="KW-1185">Reference proteome</keyword>
<dbReference type="Proteomes" id="UP000095282">
    <property type="component" value="Unplaced"/>
</dbReference>
<evidence type="ECO:0000313" key="1">
    <source>
        <dbReference type="Proteomes" id="UP000095282"/>
    </source>
</evidence>
<dbReference type="AlphaFoldDB" id="A0A1I7TJ65"/>
<reference evidence="2" key="1">
    <citation type="submission" date="2016-11" db="UniProtKB">
        <authorList>
            <consortium name="WormBaseParasite"/>
        </authorList>
    </citation>
    <scope>IDENTIFICATION</scope>
</reference>
<organism evidence="1 2">
    <name type="scientific">Caenorhabditis tropicalis</name>
    <dbReference type="NCBI Taxonomy" id="1561998"/>
    <lineage>
        <taxon>Eukaryota</taxon>
        <taxon>Metazoa</taxon>
        <taxon>Ecdysozoa</taxon>
        <taxon>Nematoda</taxon>
        <taxon>Chromadorea</taxon>
        <taxon>Rhabditida</taxon>
        <taxon>Rhabditina</taxon>
        <taxon>Rhabditomorpha</taxon>
        <taxon>Rhabditoidea</taxon>
        <taxon>Rhabditidae</taxon>
        <taxon>Peloderinae</taxon>
        <taxon>Caenorhabditis</taxon>
    </lineage>
</organism>
<name>A0A1I7TJ65_9PELO</name>
<dbReference type="eggNOG" id="ENOG502TIIS">
    <property type="taxonomic scope" value="Eukaryota"/>
</dbReference>
<protein>
    <submittedName>
        <fullName evidence="2">LPD25 domain-containing protein</fullName>
    </submittedName>
</protein>
<sequence>MEPPKTEDMVAEMALERIHKKYPNATTDRDVLKVYELMIVGFEIKHKLKRIALRAISLPQTDDEEKPLSKLMFHFACYSGENDDVVIYNIPTPGPKCNSSQHILNEDISRLQYIQSAWRDFNDCFPEGFDKEPDYFIPPPDETLNDPDKETLRVFIAQIDALLKKDPNLYPDLNKTTTKYIGIRFEDCLNEYQGTNNPYYLARADFYRKIKATDISYENRIAIFGVCEGCLSDHFIEDLLRSGYAEKIGSL</sequence>
<accession>A0A1I7TJ65</accession>
<dbReference type="WBParaSite" id="Csp11.Scaffold626.g6450.t1">
    <property type="protein sequence ID" value="Csp11.Scaffold626.g6450.t1"/>
    <property type="gene ID" value="Csp11.Scaffold626.g6450"/>
</dbReference>
<proteinExistence type="predicted"/>
<evidence type="ECO:0000313" key="2">
    <source>
        <dbReference type="WBParaSite" id="Csp11.Scaffold626.g6450.t1"/>
    </source>
</evidence>